<evidence type="ECO:0000313" key="1">
    <source>
        <dbReference type="EMBL" id="KJK46347.1"/>
    </source>
</evidence>
<dbReference type="PATRIC" id="fig|68170.10.peg.6010"/>
<organism evidence="1 2">
    <name type="scientific">Lentzea aerocolonigenes</name>
    <name type="common">Lechevalieria aerocolonigenes</name>
    <name type="synonym">Saccharothrix aerocolonigenes</name>
    <dbReference type="NCBI Taxonomy" id="68170"/>
    <lineage>
        <taxon>Bacteria</taxon>
        <taxon>Bacillati</taxon>
        <taxon>Actinomycetota</taxon>
        <taxon>Actinomycetes</taxon>
        <taxon>Pseudonocardiales</taxon>
        <taxon>Pseudonocardiaceae</taxon>
        <taxon>Lentzea</taxon>
    </lineage>
</organism>
<accession>A0A0F0GWF8</accession>
<evidence type="ECO:0008006" key="3">
    <source>
        <dbReference type="Google" id="ProtNLM"/>
    </source>
</evidence>
<sequence length="80" mass="8987">MTPELHADAENARRCLRGDLLADELTTRARELAVTWLHRRSLPDAEIATRLGLTTYTAARIRARLRLPVNPLQEVVSRGA</sequence>
<dbReference type="OrthoDB" id="3700285at2"/>
<protein>
    <recommendedName>
        <fullName evidence="3">HTH araC/xylS-type domain-containing protein</fullName>
    </recommendedName>
</protein>
<dbReference type="Proteomes" id="UP000033393">
    <property type="component" value="Unassembled WGS sequence"/>
</dbReference>
<dbReference type="EMBL" id="JYJG01000172">
    <property type="protein sequence ID" value="KJK46347.1"/>
    <property type="molecule type" value="Genomic_DNA"/>
</dbReference>
<comment type="caution">
    <text evidence="1">The sequence shown here is derived from an EMBL/GenBank/DDBJ whole genome shotgun (WGS) entry which is preliminary data.</text>
</comment>
<gene>
    <name evidence="1" type="ORF">UK23_23820</name>
</gene>
<dbReference type="AlphaFoldDB" id="A0A0F0GWF8"/>
<name>A0A0F0GWF8_LENAE</name>
<keyword evidence="2" id="KW-1185">Reference proteome</keyword>
<reference evidence="1 2" key="1">
    <citation type="submission" date="2015-02" db="EMBL/GenBank/DDBJ databases">
        <authorList>
            <person name="Ju K.-S."/>
            <person name="Doroghazi J.R."/>
            <person name="Metcalf W."/>
        </authorList>
    </citation>
    <scope>NUCLEOTIDE SEQUENCE [LARGE SCALE GENOMIC DNA]</scope>
    <source>
        <strain evidence="1 2">NRRL B-16140</strain>
    </source>
</reference>
<dbReference type="RefSeq" id="WP_045313825.1">
    <property type="nucleotide sequence ID" value="NZ_JYJG01000172.1"/>
</dbReference>
<proteinExistence type="predicted"/>
<evidence type="ECO:0000313" key="2">
    <source>
        <dbReference type="Proteomes" id="UP000033393"/>
    </source>
</evidence>